<dbReference type="SUPFAM" id="SSF53474">
    <property type="entry name" value="alpha/beta-Hydrolases"/>
    <property type="match status" value="1"/>
</dbReference>
<dbReference type="PANTHER" id="PTHR48081">
    <property type="entry name" value="AB HYDROLASE SUPERFAMILY PROTEIN C4A8.06C"/>
    <property type="match status" value="1"/>
</dbReference>
<keyword evidence="1 4" id="KW-0378">Hydrolase</keyword>
<dbReference type="InterPro" id="IPR013094">
    <property type="entry name" value="AB_hydrolase_3"/>
</dbReference>
<dbReference type="Gene3D" id="3.40.50.1820">
    <property type="entry name" value="alpha/beta hydrolase"/>
    <property type="match status" value="1"/>
</dbReference>
<keyword evidence="5" id="KW-1185">Reference proteome</keyword>
<keyword evidence="2" id="KW-0812">Transmembrane</keyword>
<dbReference type="RefSeq" id="WP_119761570.1">
    <property type="nucleotide sequence ID" value="NZ_QYUJ01000010.1"/>
</dbReference>
<evidence type="ECO:0000256" key="2">
    <source>
        <dbReference type="SAM" id="Phobius"/>
    </source>
</evidence>
<dbReference type="PANTHER" id="PTHR48081:SF8">
    <property type="entry name" value="ALPHA_BETA HYDROLASE FOLD-3 DOMAIN-CONTAINING PROTEIN-RELATED"/>
    <property type="match status" value="1"/>
</dbReference>
<evidence type="ECO:0000256" key="1">
    <source>
        <dbReference type="ARBA" id="ARBA00022801"/>
    </source>
</evidence>
<dbReference type="InterPro" id="IPR050300">
    <property type="entry name" value="GDXG_lipolytic_enzyme"/>
</dbReference>
<accession>A0A418VEQ7</accession>
<evidence type="ECO:0000259" key="3">
    <source>
        <dbReference type="Pfam" id="PF07859"/>
    </source>
</evidence>
<name>A0A418VEQ7_9DEIO</name>
<dbReference type="EMBL" id="QYUJ01000010">
    <property type="protein sequence ID" value="RJF74533.1"/>
    <property type="molecule type" value="Genomic_DNA"/>
</dbReference>
<reference evidence="4 5" key="1">
    <citation type="submission" date="2018-09" db="EMBL/GenBank/DDBJ databases">
        <authorList>
            <person name="Zhu H."/>
        </authorList>
    </citation>
    <scope>NUCLEOTIDE SEQUENCE [LARGE SCALE GENOMIC DNA]</scope>
    <source>
        <strain evidence="4 5">K2S05-167</strain>
    </source>
</reference>
<protein>
    <submittedName>
        <fullName evidence="4">Alpha/beta hydrolase</fullName>
    </submittedName>
</protein>
<dbReference type="AlphaFoldDB" id="A0A418VEQ7"/>
<dbReference type="Pfam" id="PF07859">
    <property type="entry name" value="Abhydrolase_3"/>
    <property type="match status" value="1"/>
</dbReference>
<proteinExistence type="predicted"/>
<dbReference type="Proteomes" id="UP000286287">
    <property type="component" value="Unassembled WGS sequence"/>
</dbReference>
<dbReference type="GO" id="GO:0016787">
    <property type="term" value="F:hydrolase activity"/>
    <property type="evidence" value="ECO:0007669"/>
    <property type="project" value="UniProtKB-KW"/>
</dbReference>
<sequence>MTSDFKRPSLQLPSLQMRLMGGILRTQPKRFDDAEAFRRDRLNREPPQAAPIPDSLQLQAYISHERLGEQSVFTLQPKWDGSDWHIVYLHGGAYAEELVSPHWAIIEALLHATGATITVPLYPLAPEHTHREAFEFLNKVNRRVLARTPSQRCVWCGDSAGGGLALAFVQHCRDAGLPLPAHLILFSPWLDVTLTNPEIAAIEPRDPTLSRPGTRVAGEWWAGGSDPRSPLVSPLYGNSEGLPPIMIYQGTADILLPDVRRYVQQARQEGVDVRLHEFRGAFHVFMAATFTPEAKQVYAGIRRLLGTEEHIHHTAGLVKLISWPPIKIAMYMNERARQRHQSRTGDRQTSVNPLAWLAALAALLVLRRRRSRRKV</sequence>
<evidence type="ECO:0000313" key="5">
    <source>
        <dbReference type="Proteomes" id="UP000286287"/>
    </source>
</evidence>
<keyword evidence="2" id="KW-0472">Membrane</keyword>
<keyword evidence="2" id="KW-1133">Transmembrane helix</keyword>
<organism evidence="4 5">
    <name type="scientific">Deinococcus cavernae</name>
    <dbReference type="NCBI Taxonomy" id="2320857"/>
    <lineage>
        <taxon>Bacteria</taxon>
        <taxon>Thermotogati</taxon>
        <taxon>Deinococcota</taxon>
        <taxon>Deinococci</taxon>
        <taxon>Deinococcales</taxon>
        <taxon>Deinococcaceae</taxon>
        <taxon>Deinococcus</taxon>
    </lineage>
</organism>
<dbReference type="InterPro" id="IPR029058">
    <property type="entry name" value="AB_hydrolase_fold"/>
</dbReference>
<evidence type="ECO:0000313" key="4">
    <source>
        <dbReference type="EMBL" id="RJF74533.1"/>
    </source>
</evidence>
<comment type="caution">
    <text evidence="4">The sequence shown here is derived from an EMBL/GenBank/DDBJ whole genome shotgun (WGS) entry which is preliminary data.</text>
</comment>
<gene>
    <name evidence="4" type="ORF">D3875_04435</name>
</gene>
<dbReference type="OrthoDB" id="9815425at2"/>
<feature type="transmembrane region" description="Helical" evidence="2">
    <location>
        <begin position="350"/>
        <end position="366"/>
    </location>
</feature>
<feature type="domain" description="Alpha/beta hydrolase fold-3" evidence="3">
    <location>
        <begin position="86"/>
        <end position="286"/>
    </location>
</feature>